<gene>
    <name evidence="2" type="ORF">FLL46_10110</name>
</gene>
<protein>
    <recommendedName>
        <fullName evidence="4">DUF1360 domain-containing protein</fullName>
    </recommendedName>
</protein>
<name>A0A545UE36_9GAMM</name>
<organism evidence="2 3">
    <name type="scientific">Aliikangiella coralliicola</name>
    <dbReference type="NCBI Taxonomy" id="2592383"/>
    <lineage>
        <taxon>Bacteria</taxon>
        <taxon>Pseudomonadati</taxon>
        <taxon>Pseudomonadota</taxon>
        <taxon>Gammaproteobacteria</taxon>
        <taxon>Oceanospirillales</taxon>
        <taxon>Pleioneaceae</taxon>
        <taxon>Aliikangiella</taxon>
    </lineage>
</organism>
<keyword evidence="3" id="KW-1185">Reference proteome</keyword>
<keyword evidence="1" id="KW-0472">Membrane</keyword>
<feature type="transmembrane region" description="Helical" evidence="1">
    <location>
        <begin position="47"/>
        <end position="71"/>
    </location>
</feature>
<evidence type="ECO:0000313" key="2">
    <source>
        <dbReference type="EMBL" id="TQV87730.1"/>
    </source>
</evidence>
<accession>A0A545UE36</accession>
<proteinExistence type="predicted"/>
<sequence>MNYEIPLMGLAIHLLVWEKLPAWGNWFNAILNRLPSSIQKLYSDWKCAYCFGFWIALVLHALTDNFTFALIENLAEKFGSSSLILAWFLDALASATIIYVSSISLYAISYPAVKGHLAKQEMMENMKNASD</sequence>
<evidence type="ECO:0000313" key="3">
    <source>
        <dbReference type="Proteomes" id="UP000315439"/>
    </source>
</evidence>
<dbReference type="RefSeq" id="WP_142893391.1">
    <property type="nucleotide sequence ID" value="NZ_ML660163.1"/>
</dbReference>
<evidence type="ECO:0008006" key="4">
    <source>
        <dbReference type="Google" id="ProtNLM"/>
    </source>
</evidence>
<reference evidence="2 3" key="1">
    <citation type="submission" date="2019-07" db="EMBL/GenBank/DDBJ databases">
        <title>Draft genome for Aliikangiella sp. M105.</title>
        <authorList>
            <person name="Wang G."/>
        </authorList>
    </citation>
    <scope>NUCLEOTIDE SEQUENCE [LARGE SCALE GENOMIC DNA]</scope>
    <source>
        <strain evidence="2 3">M105</strain>
    </source>
</reference>
<evidence type="ECO:0000256" key="1">
    <source>
        <dbReference type="SAM" id="Phobius"/>
    </source>
</evidence>
<keyword evidence="1" id="KW-0812">Transmembrane</keyword>
<dbReference type="EMBL" id="VIKS01000006">
    <property type="protein sequence ID" value="TQV87730.1"/>
    <property type="molecule type" value="Genomic_DNA"/>
</dbReference>
<dbReference type="OrthoDB" id="7860961at2"/>
<feature type="transmembrane region" description="Helical" evidence="1">
    <location>
        <begin position="91"/>
        <end position="113"/>
    </location>
</feature>
<dbReference type="AlphaFoldDB" id="A0A545UE36"/>
<dbReference type="Proteomes" id="UP000315439">
    <property type="component" value="Unassembled WGS sequence"/>
</dbReference>
<comment type="caution">
    <text evidence="2">The sequence shown here is derived from an EMBL/GenBank/DDBJ whole genome shotgun (WGS) entry which is preliminary data.</text>
</comment>
<keyword evidence="1" id="KW-1133">Transmembrane helix</keyword>